<dbReference type="Pfam" id="PF00339">
    <property type="entry name" value="Arrestin_N"/>
    <property type="match status" value="1"/>
</dbReference>
<feature type="domain" description="Arrestin C-terminal-like" evidence="2">
    <location>
        <begin position="168"/>
        <end position="322"/>
    </location>
</feature>
<dbReference type="InParanoid" id="A0A168N713"/>
<dbReference type="OrthoDB" id="7785529at2759"/>
<evidence type="ECO:0000313" key="4">
    <source>
        <dbReference type="Proteomes" id="UP000078561"/>
    </source>
</evidence>
<feature type="compositionally biased region" description="Acidic residues" evidence="1">
    <location>
        <begin position="674"/>
        <end position="690"/>
    </location>
</feature>
<dbReference type="InterPro" id="IPR050357">
    <property type="entry name" value="Arrestin_domain-protein"/>
</dbReference>
<reference evidence="3" key="1">
    <citation type="submission" date="2016-04" db="EMBL/GenBank/DDBJ databases">
        <authorList>
            <person name="Evans L.H."/>
            <person name="Alamgir A."/>
            <person name="Owens N."/>
            <person name="Weber N.D."/>
            <person name="Virtaneva K."/>
            <person name="Barbian K."/>
            <person name="Babar A."/>
            <person name="Rosenke K."/>
        </authorList>
    </citation>
    <scope>NUCLEOTIDE SEQUENCE [LARGE SCALE GENOMIC DNA]</scope>
    <source>
        <strain evidence="3">CBS 101.48</strain>
    </source>
</reference>
<feature type="compositionally biased region" description="Polar residues" evidence="1">
    <location>
        <begin position="607"/>
        <end position="624"/>
    </location>
</feature>
<dbReference type="Pfam" id="PF02752">
    <property type="entry name" value="Arrestin_C"/>
    <property type="match status" value="1"/>
</dbReference>
<dbReference type="InterPro" id="IPR011021">
    <property type="entry name" value="Arrestin-like_N"/>
</dbReference>
<sequence length="717" mass="80186">MRSLNKFSKTIDIKLVEEKYYFPGQTIKGFVNVHPKNPTRTNHIVVKFTGEVALSVKEKDALSLFQKTKIIQLAGDEEQTKCYIMEAKLHSFPFEFVVPDDIQLPSAMEVNKKVRIRYTLSALHDKPMVPESLCPKAEYPVHILEFIDINDDKYRIPQNKSSQVLLPLSKPMNLCGVWAFLPRCGFTRGDIVPLSLIIHHYEPFYLTQAIDITLIRTVEIRNGKNLQVKEDILKSTTCDIQITDPHHFSQTMKRQLLIPTSTPPSIDFKNNLLRIQYKVRICTRFIKLPPIEDKRSSYQQNGHCIVDIPIVIGTWPRASIPIDDDDDDDDAMTMEDADFIDVANNSVSGSESIIYHGDHSSIVSGDDRLRLSQQHIDRLRGTPTTESSSGNSSSSTIRPITKSTSPTTINNDSMTRSDSIASKSSSTSYASYASYQSNQSWGTSSASLSRNTSLSTTVSIPESCKSNTAIINNRPMPHSETIMASPTSPCFTNTNNNKYVSSVSSQHRGSDPTGAATIQSQQQYPVLVGPSPMKYQKHQSMIFPSQQHVSNGNSPSTIRFSTSNINLSGVSCPPTPTEPTNTRLPLSPSPSLYHHRRSSSSFWPSSNNKLPESSPVSLSPRFPQSPTMSNAILLQPITNNHTKTTSALAPTKTIHVPPHDELDTRHTVHQDLNTNDDDDNDDDDDDEEDDFLTIVKRKQEQALLEESTRLHMTEMKI</sequence>
<keyword evidence="4" id="KW-1185">Reference proteome</keyword>
<name>A0A168N713_ABSGL</name>
<dbReference type="GO" id="GO:0015031">
    <property type="term" value="P:protein transport"/>
    <property type="evidence" value="ECO:0007669"/>
    <property type="project" value="TreeGrafter"/>
</dbReference>
<protein>
    <recommendedName>
        <fullName evidence="2">Arrestin C-terminal-like domain-containing protein</fullName>
    </recommendedName>
</protein>
<dbReference type="InterPro" id="IPR014752">
    <property type="entry name" value="Arrestin-like_C"/>
</dbReference>
<dbReference type="EMBL" id="LT553043">
    <property type="protein sequence ID" value="SAL99945.1"/>
    <property type="molecule type" value="Genomic_DNA"/>
</dbReference>
<feature type="compositionally biased region" description="Low complexity" evidence="1">
    <location>
        <begin position="382"/>
        <end position="396"/>
    </location>
</feature>
<feature type="compositionally biased region" description="Polar residues" evidence="1">
    <location>
        <begin position="546"/>
        <end position="569"/>
    </location>
</feature>
<evidence type="ECO:0000256" key="1">
    <source>
        <dbReference type="SAM" id="MobiDB-lite"/>
    </source>
</evidence>
<dbReference type="InterPro" id="IPR014756">
    <property type="entry name" value="Ig_E-set"/>
</dbReference>
<dbReference type="Gene3D" id="2.60.40.640">
    <property type="match status" value="1"/>
</dbReference>
<dbReference type="PANTHER" id="PTHR11188:SF17">
    <property type="entry name" value="FI21816P1"/>
    <property type="match status" value="1"/>
</dbReference>
<gene>
    <name evidence="3" type="primary">ABSGL_05601.1 scaffold 7188</name>
</gene>
<proteinExistence type="predicted"/>
<feature type="region of interest" description="Disordered" evidence="1">
    <location>
        <begin position="654"/>
        <end position="690"/>
    </location>
</feature>
<dbReference type="GO" id="GO:0005737">
    <property type="term" value="C:cytoplasm"/>
    <property type="evidence" value="ECO:0007669"/>
    <property type="project" value="TreeGrafter"/>
</dbReference>
<feature type="compositionally biased region" description="Polar residues" evidence="1">
    <location>
        <begin position="397"/>
        <end position="416"/>
    </location>
</feature>
<feature type="region of interest" description="Disordered" evidence="1">
    <location>
        <begin position="376"/>
        <end position="423"/>
    </location>
</feature>
<dbReference type="SMART" id="SM01017">
    <property type="entry name" value="Arrestin_C"/>
    <property type="match status" value="1"/>
</dbReference>
<dbReference type="Proteomes" id="UP000078561">
    <property type="component" value="Unassembled WGS sequence"/>
</dbReference>
<evidence type="ECO:0000313" key="3">
    <source>
        <dbReference type="EMBL" id="SAL99945.1"/>
    </source>
</evidence>
<accession>A0A168N713</accession>
<evidence type="ECO:0000259" key="2">
    <source>
        <dbReference type="SMART" id="SM01017"/>
    </source>
</evidence>
<organism evidence="3">
    <name type="scientific">Absidia glauca</name>
    <name type="common">Pin mould</name>
    <dbReference type="NCBI Taxonomy" id="4829"/>
    <lineage>
        <taxon>Eukaryota</taxon>
        <taxon>Fungi</taxon>
        <taxon>Fungi incertae sedis</taxon>
        <taxon>Mucoromycota</taxon>
        <taxon>Mucoromycotina</taxon>
        <taxon>Mucoromycetes</taxon>
        <taxon>Mucorales</taxon>
        <taxon>Cunninghamellaceae</taxon>
        <taxon>Absidia</taxon>
    </lineage>
</organism>
<dbReference type="PANTHER" id="PTHR11188">
    <property type="entry name" value="ARRESTIN DOMAIN CONTAINING PROTEIN"/>
    <property type="match status" value="1"/>
</dbReference>
<dbReference type="AlphaFoldDB" id="A0A168N713"/>
<feature type="compositionally biased region" description="Basic and acidic residues" evidence="1">
    <location>
        <begin position="657"/>
        <end position="669"/>
    </location>
</feature>
<dbReference type="InterPro" id="IPR011022">
    <property type="entry name" value="Arrestin_C-like"/>
</dbReference>
<feature type="region of interest" description="Disordered" evidence="1">
    <location>
        <begin position="546"/>
        <end position="624"/>
    </location>
</feature>
<dbReference type="SUPFAM" id="SSF81296">
    <property type="entry name" value="E set domains"/>
    <property type="match status" value="1"/>
</dbReference>
<dbReference type="STRING" id="4829.A0A168N713"/>